<dbReference type="RefSeq" id="WP_386126926.1">
    <property type="nucleotide sequence ID" value="NZ_JBHTJL010000003.1"/>
</dbReference>
<reference evidence="2" key="1">
    <citation type="journal article" date="2019" name="Int. J. Syst. Evol. Microbiol.">
        <title>The Global Catalogue of Microorganisms (GCM) 10K type strain sequencing project: providing services to taxonomists for standard genome sequencing and annotation.</title>
        <authorList>
            <consortium name="The Broad Institute Genomics Platform"/>
            <consortium name="The Broad Institute Genome Sequencing Center for Infectious Disease"/>
            <person name="Wu L."/>
            <person name="Ma J."/>
        </authorList>
    </citation>
    <scope>NUCLEOTIDE SEQUENCE [LARGE SCALE GENOMIC DNA]</scope>
    <source>
        <strain evidence="2">CCUG 62215</strain>
    </source>
</reference>
<sequence length="163" mass="18730">MVQKHYFTIITFLILVLSCNETHRESDTLNIRVVKNDSVVKNATVNKSEKYAILGKYKQTSRIINSQNTLVQGKGKFALGVYEKNAILNKMIVFNNHDTNELNKFIGSDKYSHVFVDEFKSSMNLDYTPKSILISDYINDEFSVENRILEFAFVGRNNDTLGF</sequence>
<gene>
    <name evidence="1" type="ORF">ACFQ1Q_00670</name>
</gene>
<organism evidence="1 2">
    <name type="scientific">Winogradskyella litorisediminis</name>
    <dbReference type="NCBI Taxonomy" id="1156618"/>
    <lineage>
        <taxon>Bacteria</taxon>
        <taxon>Pseudomonadati</taxon>
        <taxon>Bacteroidota</taxon>
        <taxon>Flavobacteriia</taxon>
        <taxon>Flavobacteriales</taxon>
        <taxon>Flavobacteriaceae</taxon>
        <taxon>Winogradskyella</taxon>
    </lineage>
</organism>
<name>A0ABW3N346_9FLAO</name>
<protein>
    <recommendedName>
        <fullName evidence="3">DM13 domain-containing protein</fullName>
    </recommendedName>
</protein>
<dbReference type="Proteomes" id="UP001597013">
    <property type="component" value="Unassembled WGS sequence"/>
</dbReference>
<evidence type="ECO:0000313" key="1">
    <source>
        <dbReference type="EMBL" id="MFD1061738.1"/>
    </source>
</evidence>
<comment type="caution">
    <text evidence="1">The sequence shown here is derived from an EMBL/GenBank/DDBJ whole genome shotgun (WGS) entry which is preliminary data.</text>
</comment>
<evidence type="ECO:0000313" key="2">
    <source>
        <dbReference type="Proteomes" id="UP001597013"/>
    </source>
</evidence>
<dbReference type="PROSITE" id="PS51257">
    <property type="entry name" value="PROKAR_LIPOPROTEIN"/>
    <property type="match status" value="1"/>
</dbReference>
<proteinExistence type="predicted"/>
<evidence type="ECO:0008006" key="3">
    <source>
        <dbReference type="Google" id="ProtNLM"/>
    </source>
</evidence>
<accession>A0ABW3N346</accession>
<dbReference type="EMBL" id="JBHTJL010000003">
    <property type="protein sequence ID" value="MFD1061738.1"/>
    <property type="molecule type" value="Genomic_DNA"/>
</dbReference>
<keyword evidence="2" id="KW-1185">Reference proteome</keyword>